<reference evidence="1" key="2">
    <citation type="submission" date="2025-08" db="UniProtKB">
        <authorList>
            <consortium name="Ensembl"/>
        </authorList>
    </citation>
    <scope>IDENTIFICATION</scope>
</reference>
<accession>A0AC11DWX1</accession>
<organism evidence="1">
    <name type="scientific">Ovis aries</name>
    <name type="common">Sheep</name>
    <dbReference type="NCBI Taxonomy" id="9940"/>
    <lineage>
        <taxon>Eukaryota</taxon>
        <taxon>Metazoa</taxon>
        <taxon>Chordata</taxon>
        <taxon>Craniata</taxon>
        <taxon>Vertebrata</taxon>
        <taxon>Euteleostomi</taxon>
        <taxon>Mammalia</taxon>
        <taxon>Eutheria</taxon>
        <taxon>Laurasiatheria</taxon>
        <taxon>Artiodactyla</taxon>
        <taxon>Ruminantia</taxon>
        <taxon>Pecora</taxon>
        <taxon>Bovidae</taxon>
        <taxon>Caprinae</taxon>
        <taxon>Ovis</taxon>
    </lineage>
</organism>
<name>A0AC11DWX1_SHEEP</name>
<reference evidence="1" key="1">
    <citation type="submission" date="2020-11" db="EMBL/GenBank/DDBJ databases">
        <authorList>
            <person name="Davenport K.M."/>
            <person name="Bickhart D.M."/>
            <person name="Smith T.P.L."/>
            <person name="Murdoch B.M."/>
            <person name="Rosen B.D."/>
        </authorList>
    </citation>
    <scope>NUCLEOTIDE SEQUENCE [LARGE SCALE GENOMIC DNA]</scope>
    <source>
        <strain evidence="1">OAR_USU_Benz2616</strain>
    </source>
</reference>
<sequence>MSMLLFSSSHPLLPLLCPQAHCVHLLLHSFPAIPMSFGSEPISALLQPLIHGNHSSVFCLYSFAFSRMLYKEIIQNIPVRTGHETTDWFQMGKGVHQGCILSPCLFNIYAEYIMRNAWLDEAQAGIKIDRTNINNLRYADDTTLMAESEEELKSLLMKVKEESEKAGLKLNIQNTNTMSSGPITSWQTDGETMEAVTDFIFWGSKIIADGDCSHEIKRRLFLGRKALISLDSIFKSRDITLPTKVCLVKAMLFPVVMYGCESWTVKKVEH</sequence>
<proteinExistence type="predicted"/>
<evidence type="ECO:0000313" key="1">
    <source>
        <dbReference type="Ensembl" id="ENSOARP00020049301.1"/>
    </source>
</evidence>
<dbReference type="Ensembl" id="ENSOART00020044997.1">
    <property type="protein sequence ID" value="ENSOARP00020049301.1"/>
    <property type="gene ID" value="ENSOARG00020027657.1"/>
</dbReference>
<reference evidence="1" key="3">
    <citation type="submission" date="2025-09" db="UniProtKB">
        <authorList>
            <consortium name="Ensembl"/>
        </authorList>
    </citation>
    <scope>IDENTIFICATION</scope>
</reference>
<protein>
    <submittedName>
        <fullName evidence="1">Uncharacterized protein</fullName>
    </submittedName>
</protein>